<reference evidence="6 7" key="1">
    <citation type="journal article" date="2009" name="Science">
        <title>Green evolution and dynamic adaptations revealed by genomes of the marine picoeukaryotes Micromonas.</title>
        <authorList>
            <person name="Worden A.Z."/>
            <person name="Lee J.H."/>
            <person name="Mock T."/>
            <person name="Rouze P."/>
            <person name="Simmons M.P."/>
            <person name="Aerts A.L."/>
            <person name="Allen A.E."/>
            <person name="Cuvelier M.L."/>
            <person name="Derelle E."/>
            <person name="Everett M.V."/>
            <person name="Foulon E."/>
            <person name="Grimwood J."/>
            <person name="Gundlach H."/>
            <person name="Henrissat B."/>
            <person name="Napoli C."/>
            <person name="McDonald S.M."/>
            <person name="Parker M.S."/>
            <person name="Rombauts S."/>
            <person name="Salamov A."/>
            <person name="Von Dassow P."/>
            <person name="Badger J.H."/>
            <person name="Coutinho P.M."/>
            <person name="Demir E."/>
            <person name="Dubchak I."/>
            <person name="Gentemann C."/>
            <person name="Eikrem W."/>
            <person name="Gready J.E."/>
            <person name="John U."/>
            <person name="Lanier W."/>
            <person name="Lindquist E.A."/>
            <person name="Lucas S."/>
            <person name="Mayer K.F."/>
            <person name="Moreau H."/>
            <person name="Not F."/>
            <person name="Otillar R."/>
            <person name="Panaud O."/>
            <person name="Pangilinan J."/>
            <person name="Paulsen I."/>
            <person name="Piegu B."/>
            <person name="Poliakov A."/>
            <person name="Robbens S."/>
            <person name="Schmutz J."/>
            <person name="Toulza E."/>
            <person name="Wyss T."/>
            <person name="Zelensky A."/>
            <person name="Zhou K."/>
            <person name="Armbrust E.V."/>
            <person name="Bhattacharya D."/>
            <person name="Goodenough U.W."/>
            <person name="Van de Peer Y."/>
            <person name="Grigoriev I.V."/>
        </authorList>
    </citation>
    <scope>NUCLEOTIDE SEQUENCE [LARGE SCALE GENOMIC DNA]</scope>
    <source>
        <strain evidence="6 7">CCMP1545</strain>
    </source>
</reference>
<dbReference type="OrthoDB" id="1895690at2759"/>
<dbReference type="InterPro" id="IPR040462">
    <property type="entry name" value="EARLY_FLOWERING_4"/>
</dbReference>
<evidence type="ECO:0000313" key="7">
    <source>
        <dbReference type="Proteomes" id="UP000001876"/>
    </source>
</evidence>
<proteinExistence type="inferred from homology"/>
<keyword evidence="7" id="KW-1185">Reference proteome</keyword>
<dbReference type="PANTHER" id="PTHR33469:SF16">
    <property type="entry name" value="PROTEIN ELF4-LIKE 4"/>
    <property type="match status" value="1"/>
</dbReference>
<evidence type="ECO:0000256" key="1">
    <source>
        <dbReference type="ARBA" id="ARBA00004123"/>
    </source>
</evidence>
<dbReference type="RefSeq" id="XP_003060310.1">
    <property type="nucleotide sequence ID" value="XM_003060264.1"/>
</dbReference>
<dbReference type="PANTHER" id="PTHR33469">
    <property type="entry name" value="PROTEIN ELF4-LIKE 4"/>
    <property type="match status" value="1"/>
</dbReference>
<dbReference type="InterPro" id="IPR009741">
    <property type="entry name" value="EARLY_FLOWERING_4_dom"/>
</dbReference>
<dbReference type="GO" id="GO:0042753">
    <property type="term" value="P:positive regulation of circadian rhythm"/>
    <property type="evidence" value="ECO:0007669"/>
    <property type="project" value="InterPro"/>
</dbReference>
<name>C1MYP3_MICPC</name>
<dbReference type="GO" id="GO:0005634">
    <property type="term" value="C:nucleus"/>
    <property type="evidence" value="ECO:0007669"/>
    <property type="project" value="UniProtKB-SubCell"/>
</dbReference>
<dbReference type="GeneID" id="9686040"/>
<dbReference type="Proteomes" id="UP000001876">
    <property type="component" value="Unassembled WGS sequence"/>
</dbReference>
<protein>
    <submittedName>
        <fullName evidence="6">Uncharacterized protein ELF4</fullName>
    </submittedName>
</protein>
<comment type="similarity">
    <text evidence="2">Belongs to the EARLY FLOWERING 4 family.</text>
</comment>
<evidence type="ECO:0000259" key="5">
    <source>
        <dbReference type="Pfam" id="PF07011"/>
    </source>
</evidence>
<evidence type="ECO:0000256" key="4">
    <source>
        <dbReference type="ARBA" id="ARBA00023242"/>
    </source>
</evidence>
<accession>C1MYP3</accession>
<dbReference type="KEGG" id="mpp:MICPUCDRAFT_59974"/>
<dbReference type="Pfam" id="PF07011">
    <property type="entry name" value="Elf4"/>
    <property type="match status" value="1"/>
</dbReference>
<dbReference type="GO" id="GO:0048511">
    <property type="term" value="P:rhythmic process"/>
    <property type="evidence" value="ECO:0007669"/>
    <property type="project" value="UniProtKB-KW"/>
</dbReference>
<dbReference type="STRING" id="564608.C1MYP3"/>
<gene>
    <name evidence="6" type="primary">ELF4</name>
    <name evidence="6" type="ORF">MICPUCDRAFT_59974</name>
</gene>
<keyword evidence="3" id="KW-0090">Biological rhythms</keyword>
<evidence type="ECO:0000256" key="2">
    <source>
        <dbReference type="ARBA" id="ARBA00009514"/>
    </source>
</evidence>
<comment type="subcellular location">
    <subcellularLocation>
        <location evidence="1">Nucleus</location>
    </subcellularLocation>
</comment>
<organism evidence="7">
    <name type="scientific">Micromonas pusilla (strain CCMP1545)</name>
    <name type="common">Picoplanktonic green alga</name>
    <dbReference type="NCBI Taxonomy" id="564608"/>
    <lineage>
        <taxon>Eukaryota</taxon>
        <taxon>Viridiplantae</taxon>
        <taxon>Chlorophyta</taxon>
        <taxon>Mamiellophyceae</taxon>
        <taxon>Mamiellales</taxon>
        <taxon>Mamiellaceae</taxon>
        <taxon>Micromonas</taxon>
    </lineage>
</organism>
<dbReference type="eggNOG" id="ENOG502S43Z">
    <property type="taxonomic scope" value="Eukaryota"/>
</dbReference>
<sequence length="105" mass="11175">MGNEHPAITAAGLSEANELLAQLPANLWPGSEKFKVVQGLLDRNNTLINEINHNHYGRYPDGLEKNADLIKELSGNIASVISLYEEVNSGFVSLVGGTAATTEAA</sequence>
<feature type="domain" description="Protein EARLY FLOWERING 4" evidence="5">
    <location>
        <begin position="31"/>
        <end position="96"/>
    </location>
</feature>
<dbReference type="AlphaFoldDB" id="C1MYP3"/>
<evidence type="ECO:0000256" key="3">
    <source>
        <dbReference type="ARBA" id="ARBA00023108"/>
    </source>
</evidence>
<dbReference type="EMBL" id="GG663742">
    <property type="protein sequence ID" value="EEH55079.1"/>
    <property type="molecule type" value="Genomic_DNA"/>
</dbReference>
<keyword evidence="4" id="KW-0539">Nucleus</keyword>
<evidence type="ECO:0000313" key="6">
    <source>
        <dbReference type="EMBL" id="EEH55079.1"/>
    </source>
</evidence>